<dbReference type="FunCoup" id="W0DXE7">
    <property type="interactions" value="275"/>
</dbReference>
<evidence type="ECO:0000256" key="8">
    <source>
        <dbReference type="ARBA" id="ARBA00022801"/>
    </source>
</evidence>
<reference evidence="13 14" key="1">
    <citation type="submission" date="2013-12" db="EMBL/GenBank/DDBJ databases">
        <authorList>
            <consortium name="DOE Joint Genome Institute"/>
            <person name="Kappler U."/>
            <person name="Huntemann M."/>
            <person name="Han J."/>
            <person name="Chen A."/>
            <person name="Kyrpides N."/>
            <person name="Mavromatis K."/>
            <person name="Markowitz V."/>
            <person name="Palaniappan K."/>
            <person name="Ivanova N."/>
            <person name="Schaumberg A."/>
            <person name="Pati A."/>
            <person name="Liolios K."/>
            <person name="Nordberg H.P."/>
            <person name="Cantor M.N."/>
            <person name="Hua S.X."/>
            <person name="Woyke T."/>
        </authorList>
    </citation>
    <scope>NUCLEOTIDE SEQUENCE [LARGE SCALE GENOMIC DNA]</scope>
    <source>
        <strain evidence="14">AL2</strain>
    </source>
</reference>
<dbReference type="EC" id="3.1.3.45" evidence="5 11"/>
<keyword evidence="14" id="KW-1185">Reference proteome</keyword>
<feature type="binding site" evidence="12">
    <location>
        <position position="17"/>
    </location>
    <ligand>
        <name>Mg(2+)</name>
        <dbReference type="ChEBI" id="CHEBI:18420"/>
    </ligand>
</feature>
<evidence type="ECO:0000256" key="6">
    <source>
        <dbReference type="ARBA" id="ARBA00020092"/>
    </source>
</evidence>
<dbReference type="GO" id="GO:0009103">
    <property type="term" value="P:lipopolysaccharide biosynthetic process"/>
    <property type="evidence" value="ECO:0007669"/>
    <property type="project" value="UniProtKB-UniRule"/>
</dbReference>
<dbReference type="SFLD" id="SFLDG01136">
    <property type="entry name" value="C1.6:_Phosphoserine_Phosphatas"/>
    <property type="match status" value="1"/>
</dbReference>
<dbReference type="SFLD" id="SFLDS00003">
    <property type="entry name" value="Haloacid_Dehalogenase"/>
    <property type="match status" value="1"/>
</dbReference>
<dbReference type="KEGG" id="tao:THIAE_07635"/>
<evidence type="ECO:0000313" key="13">
    <source>
        <dbReference type="EMBL" id="AHF01644.1"/>
    </source>
</evidence>
<evidence type="ECO:0000256" key="3">
    <source>
        <dbReference type="ARBA" id="ARBA00005893"/>
    </source>
</evidence>
<dbReference type="HOGENOM" id="CLU_106694_0_1_6"/>
<feature type="binding site" evidence="12">
    <location>
        <position position="110"/>
    </location>
    <ligand>
        <name>Mg(2+)</name>
        <dbReference type="ChEBI" id="CHEBI:18420"/>
    </ligand>
</feature>
<evidence type="ECO:0000256" key="12">
    <source>
        <dbReference type="PIRSR" id="PIRSR006118-2"/>
    </source>
</evidence>
<keyword evidence="11" id="KW-0448">Lipopolysaccharide biosynthesis</keyword>
<proteinExistence type="inferred from homology"/>
<dbReference type="SFLD" id="SFLDG01138">
    <property type="entry name" value="C1.6.2:_Deoxy-d-mannose-octulo"/>
    <property type="match status" value="1"/>
</dbReference>
<dbReference type="STRING" id="717772.THIAE_07635"/>
<dbReference type="AlphaFoldDB" id="W0DXE7"/>
<sequence>MMDLATRAAKIKLLILDVDGVLTDNRLFYGDNGVEYKSFYTRDGHAMVLWRKSGLDLGVITGRKSQLVTQRMNDLKVKYLFQGVPDKLPVFEQLLQNEGLHADEIAYMGDDILDLPILTRVGLASCPKDADPEVITRVHFVSEKVGGQGAVRELIEMILKTQGHWQAHMDFYLR</sequence>
<dbReference type="PIRSF" id="PIRSF006118">
    <property type="entry name" value="KDO8-P_Ptase"/>
    <property type="match status" value="1"/>
</dbReference>
<organism evidence="13 14">
    <name type="scientific">Thiomicrospira aerophila AL3</name>
    <dbReference type="NCBI Taxonomy" id="717772"/>
    <lineage>
        <taxon>Bacteria</taxon>
        <taxon>Pseudomonadati</taxon>
        <taxon>Pseudomonadota</taxon>
        <taxon>Gammaproteobacteria</taxon>
        <taxon>Thiotrichales</taxon>
        <taxon>Piscirickettsiaceae</taxon>
        <taxon>Thiomicrospira</taxon>
    </lineage>
</organism>
<feature type="binding site" evidence="12">
    <location>
        <position position="19"/>
    </location>
    <ligand>
        <name>substrate</name>
    </ligand>
</feature>
<comment type="function">
    <text evidence="11">Catalyzes the hydrolysis of 3-deoxy-D-manno-octulosonate 8-phosphate (KDO 8-P) to 3-deoxy-D-manno-octulosonate (KDO) and inorganic phosphate.</text>
</comment>
<gene>
    <name evidence="13" type="ORF">THIAE_07635</name>
</gene>
<dbReference type="InterPro" id="IPR050793">
    <property type="entry name" value="CMP-NeuNAc_synthase"/>
</dbReference>
<evidence type="ECO:0000256" key="9">
    <source>
        <dbReference type="ARBA" id="ARBA00022842"/>
    </source>
</evidence>
<name>W0DXE7_9GAMM</name>
<dbReference type="Proteomes" id="UP000005380">
    <property type="component" value="Chromosome"/>
</dbReference>
<dbReference type="eggNOG" id="COG1778">
    <property type="taxonomic scope" value="Bacteria"/>
</dbReference>
<dbReference type="SUPFAM" id="SSF56784">
    <property type="entry name" value="HAD-like"/>
    <property type="match status" value="1"/>
</dbReference>
<dbReference type="OrthoDB" id="9805604at2"/>
<evidence type="ECO:0000256" key="4">
    <source>
        <dbReference type="ARBA" id="ARBA00011881"/>
    </source>
</evidence>
<evidence type="ECO:0000256" key="2">
    <source>
        <dbReference type="ARBA" id="ARBA00001946"/>
    </source>
</evidence>
<dbReference type="PANTHER" id="PTHR21485">
    <property type="entry name" value="HAD SUPERFAMILY MEMBERS CMAS AND KDSC"/>
    <property type="match status" value="1"/>
</dbReference>
<accession>W0DXE7</accession>
<dbReference type="CDD" id="cd01630">
    <property type="entry name" value="HAD_KDO-like"/>
    <property type="match status" value="1"/>
</dbReference>
<evidence type="ECO:0000256" key="10">
    <source>
        <dbReference type="ARBA" id="ARBA00031051"/>
    </source>
</evidence>
<dbReference type="GO" id="GO:0046872">
    <property type="term" value="F:metal ion binding"/>
    <property type="evidence" value="ECO:0007669"/>
    <property type="project" value="UniProtKB-UniRule"/>
</dbReference>
<dbReference type="InParanoid" id="W0DXE7"/>
<evidence type="ECO:0000256" key="11">
    <source>
        <dbReference type="PIRNR" id="PIRNR006118"/>
    </source>
</evidence>
<comment type="similarity">
    <text evidence="3 11">Belongs to the KdsC family.</text>
</comment>
<evidence type="ECO:0000256" key="7">
    <source>
        <dbReference type="ARBA" id="ARBA00022723"/>
    </source>
</evidence>
<dbReference type="PANTHER" id="PTHR21485:SF3">
    <property type="entry name" value="N-ACYLNEURAMINATE CYTIDYLYLTRANSFERASE"/>
    <property type="match status" value="1"/>
</dbReference>
<keyword evidence="8 11" id="KW-0378">Hydrolase</keyword>
<dbReference type="GO" id="GO:0008781">
    <property type="term" value="F:N-acylneuraminate cytidylyltransferase activity"/>
    <property type="evidence" value="ECO:0007669"/>
    <property type="project" value="TreeGrafter"/>
</dbReference>
<dbReference type="GO" id="GO:0019143">
    <property type="term" value="F:3-deoxy-manno-octulosonate-8-phosphatase activity"/>
    <property type="evidence" value="ECO:0007669"/>
    <property type="project" value="UniProtKB-UniRule"/>
</dbReference>
<comment type="cofactor">
    <cofactor evidence="2 11 12">
        <name>Mg(2+)</name>
        <dbReference type="ChEBI" id="CHEBI:18420"/>
    </cofactor>
</comment>
<comment type="subunit">
    <text evidence="4 11">Homotetramer.</text>
</comment>
<keyword evidence="9 11" id="KW-0460">Magnesium</keyword>
<evidence type="ECO:0000256" key="1">
    <source>
        <dbReference type="ARBA" id="ARBA00000898"/>
    </source>
</evidence>
<evidence type="ECO:0000313" key="14">
    <source>
        <dbReference type="Proteomes" id="UP000005380"/>
    </source>
</evidence>
<keyword evidence="7 11" id="KW-0479">Metal-binding</keyword>
<dbReference type="InterPro" id="IPR036412">
    <property type="entry name" value="HAD-like_sf"/>
</dbReference>
<dbReference type="Gene3D" id="3.40.50.1000">
    <property type="entry name" value="HAD superfamily/HAD-like"/>
    <property type="match status" value="1"/>
</dbReference>
<dbReference type="EMBL" id="CP007030">
    <property type="protein sequence ID" value="AHF01644.1"/>
    <property type="molecule type" value="Genomic_DNA"/>
</dbReference>
<dbReference type="InterPro" id="IPR023214">
    <property type="entry name" value="HAD_sf"/>
</dbReference>
<protein>
    <recommendedName>
        <fullName evidence="6 11">3-deoxy-D-manno-octulosonate 8-phosphate phosphatase KdsC</fullName>
        <ecNumber evidence="5 11">3.1.3.45</ecNumber>
    </recommendedName>
    <alternativeName>
        <fullName evidence="10 11">KDO 8-P phosphatase</fullName>
    </alternativeName>
</protein>
<dbReference type="FunFam" id="3.40.50.1000:FF:000029">
    <property type="entry name" value="3-deoxy-D-manno-octulosonate 8-phosphate phosphatase KdsC"/>
    <property type="match status" value="1"/>
</dbReference>
<dbReference type="NCBIfam" id="TIGR01670">
    <property type="entry name" value="KdsC-phosphatas"/>
    <property type="match status" value="1"/>
</dbReference>
<evidence type="ECO:0000256" key="5">
    <source>
        <dbReference type="ARBA" id="ARBA00013066"/>
    </source>
</evidence>
<dbReference type="InterPro" id="IPR010023">
    <property type="entry name" value="KdsC_fam"/>
</dbReference>
<comment type="catalytic activity">
    <reaction evidence="1 11">
        <text>3-deoxy-alpha-D-manno-2-octulosonate-8-phosphate + H2O = 3-deoxy-alpha-D-manno-oct-2-ulosonate + phosphate</text>
        <dbReference type="Rhea" id="RHEA:11500"/>
        <dbReference type="ChEBI" id="CHEBI:15377"/>
        <dbReference type="ChEBI" id="CHEBI:43474"/>
        <dbReference type="ChEBI" id="CHEBI:85985"/>
        <dbReference type="ChEBI" id="CHEBI:85986"/>
        <dbReference type="EC" id="3.1.3.45"/>
    </reaction>
</comment>